<proteinExistence type="predicted"/>
<keyword evidence="2" id="KW-1185">Reference proteome</keyword>
<dbReference type="GO" id="GO:0031297">
    <property type="term" value="P:replication fork processing"/>
    <property type="evidence" value="ECO:0007669"/>
    <property type="project" value="TreeGrafter"/>
</dbReference>
<protein>
    <submittedName>
        <fullName evidence="3">Uncharacterized protein</fullName>
    </submittedName>
</protein>
<feature type="compositionally biased region" description="Basic and acidic residues" evidence="1">
    <location>
        <begin position="27"/>
        <end position="41"/>
    </location>
</feature>
<dbReference type="GO" id="GO:0015074">
    <property type="term" value="P:DNA integration"/>
    <property type="evidence" value="ECO:0007669"/>
    <property type="project" value="TreeGrafter"/>
</dbReference>
<reference evidence="2" key="1">
    <citation type="journal article" date="2022" name="J. Hered.">
        <title>A De Novo Chromosome-Level Genome Assembly of the White-Tailed Deer, Odocoileus Virginianus.</title>
        <authorList>
            <person name="London E.W."/>
            <person name="Roca A.L."/>
            <person name="Novakofski J.E."/>
            <person name="Mateus-Pinilla N.E."/>
        </authorList>
    </citation>
    <scope>NUCLEOTIDE SEQUENCE [LARGE SCALE GENOMIC DNA]</scope>
</reference>
<reference evidence="3" key="2">
    <citation type="submission" date="2025-08" db="UniProtKB">
        <authorList>
            <consortium name="RefSeq"/>
        </authorList>
    </citation>
    <scope>IDENTIFICATION</scope>
    <source>
        <tissue evidence="3">Tongue muscle</tissue>
    </source>
</reference>
<dbReference type="GO" id="GO:0006303">
    <property type="term" value="P:double-strand break repair via nonhomologous end joining"/>
    <property type="evidence" value="ECO:0007669"/>
    <property type="project" value="TreeGrafter"/>
</dbReference>
<dbReference type="GO" id="GO:0044547">
    <property type="term" value="F:DNA topoisomerase binding"/>
    <property type="evidence" value="ECO:0007669"/>
    <property type="project" value="TreeGrafter"/>
</dbReference>
<dbReference type="GO" id="GO:0000729">
    <property type="term" value="P:DNA double-strand break processing"/>
    <property type="evidence" value="ECO:0007669"/>
    <property type="project" value="TreeGrafter"/>
</dbReference>
<evidence type="ECO:0000313" key="3">
    <source>
        <dbReference type="RefSeq" id="XP_020750540.2"/>
    </source>
</evidence>
<dbReference type="GO" id="GO:0003697">
    <property type="term" value="F:single-stranded DNA binding"/>
    <property type="evidence" value="ECO:0007669"/>
    <property type="project" value="TreeGrafter"/>
</dbReference>
<dbReference type="GO" id="GO:0000014">
    <property type="term" value="F:single-stranded DNA endodeoxyribonuclease activity"/>
    <property type="evidence" value="ECO:0007669"/>
    <property type="project" value="TreeGrafter"/>
</dbReference>
<evidence type="ECO:0000256" key="1">
    <source>
        <dbReference type="SAM" id="MobiDB-lite"/>
    </source>
</evidence>
<dbReference type="OrthoDB" id="6129702at2759"/>
<dbReference type="AlphaFoldDB" id="A0A6J0XLY8"/>
<name>A0A6J0XLY8_ODOVR</name>
<dbReference type="GeneID" id="110138122"/>
<dbReference type="GO" id="GO:0046975">
    <property type="term" value="F:histone H3K36 methyltransferase activity"/>
    <property type="evidence" value="ECO:0007669"/>
    <property type="project" value="TreeGrafter"/>
</dbReference>
<sequence length="226" mass="25663">MADNLESSMFPMQKGSLNLLRQKWESSDYQKSEYSPRDSRCRLFQPQENKLLEPEEEVASTPGPPDPPNLLRSVREEILSAEPEEKCPEDKSDYSGDYGQLEVLKEDSLSGRHRIERFSIALDELRSVFEAPRSGNRQAGPAEYSRKLVDQIYAQVIDVSRKTVELPEASGGLLSELAHLVSILYKPKSSQNKPDYNVLKYTSTLDGRNCRLTFAKIFMAQIITMV</sequence>
<dbReference type="KEGG" id="ovr:110138122"/>
<dbReference type="RefSeq" id="XP_020750540.2">
    <property type="nucleotide sequence ID" value="XM_020894881.2"/>
</dbReference>
<dbReference type="GO" id="GO:0003690">
    <property type="term" value="F:double-stranded DNA binding"/>
    <property type="evidence" value="ECO:0007669"/>
    <property type="project" value="TreeGrafter"/>
</dbReference>
<dbReference type="GO" id="GO:0035861">
    <property type="term" value="C:site of double-strand break"/>
    <property type="evidence" value="ECO:0007669"/>
    <property type="project" value="TreeGrafter"/>
</dbReference>
<accession>A0A6J0XLY8</accession>
<dbReference type="GO" id="GO:0005634">
    <property type="term" value="C:nucleus"/>
    <property type="evidence" value="ECO:0007669"/>
    <property type="project" value="TreeGrafter"/>
</dbReference>
<dbReference type="GO" id="GO:0042800">
    <property type="term" value="F:histone H3K4 methyltransferase activity"/>
    <property type="evidence" value="ECO:0007669"/>
    <property type="project" value="TreeGrafter"/>
</dbReference>
<dbReference type="InParanoid" id="A0A6J0XLY8"/>
<gene>
    <name evidence="3" type="primary">LOC110138122</name>
</gene>
<dbReference type="GO" id="GO:0000793">
    <property type="term" value="C:condensed chromosome"/>
    <property type="evidence" value="ECO:0007669"/>
    <property type="project" value="TreeGrafter"/>
</dbReference>
<dbReference type="Proteomes" id="UP001652640">
    <property type="component" value="Chromosome 13"/>
</dbReference>
<dbReference type="GO" id="GO:0044774">
    <property type="term" value="P:mitotic DNA integrity checkpoint signaling"/>
    <property type="evidence" value="ECO:0007669"/>
    <property type="project" value="TreeGrafter"/>
</dbReference>
<feature type="region of interest" description="Disordered" evidence="1">
    <location>
        <begin position="27"/>
        <end position="71"/>
    </location>
</feature>
<organism evidence="2 3">
    <name type="scientific">Odocoileus virginianus</name>
    <name type="common">White-tailed deer</name>
    <dbReference type="NCBI Taxonomy" id="9874"/>
    <lineage>
        <taxon>Eukaryota</taxon>
        <taxon>Metazoa</taxon>
        <taxon>Chordata</taxon>
        <taxon>Craniata</taxon>
        <taxon>Vertebrata</taxon>
        <taxon>Euteleostomi</taxon>
        <taxon>Mammalia</taxon>
        <taxon>Eutheria</taxon>
        <taxon>Laurasiatheria</taxon>
        <taxon>Artiodactyla</taxon>
        <taxon>Ruminantia</taxon>
        <taxon>Pecora</taxon>
        <taxon>Cervidae</taxon>
        <taxon>Odocoileinae</taxon>
        <taxon>Odocoileus</taxon>
    </lineage>
</organism>
<evidence type="ECO:0000313" key="2">
    <source>
        <dbReference type="Proteomes" id="UP001652640"/>
    </source>
</evidence>